<keyword evidence="4" id="KW-0418">Kinase</keyword>
<evidence type="ECO:0000256" key="2">
    <source>
        <dbReference type="ARBA" id="ARBA00022527"/>
    </source>
</evidence>
<dbReference type="Pfam" id="PF00069">
    <property type="entry name" value="Pkinase"/>
    <property type="match status" value="1"/>
</dbReference>
<keyword evidence="8" id="KW-1185">Reference proteome</keyword>
<evidence type="ECO:0000313" key="7">
    <source>
        <dbReference type="Ensembl" id="ENSSPUP00000016655.1"/>
    </source>
</evidence>
<dbReference type="InterPro" id="IPR050629">
    <property type="entry name" value="STE20/SPS1-PAK"/>
</dbReference>
<evidence type="ECO:0000256" key="3">
    <source>
        <dbReference type="ARBA" id="ARBA00022741"/>
    </source>
</evidence>
<dbReference type="SUPFAM" id="SSF56112">
    <property type="entry name" value="Protein kinase-like (PK-like)"/>
    <property type="match status" value="1"/>
</dbReference>
<dbReference type="GO" id="GO:0005524">
    <property type="term" value="F:ATP binding"/>
    <property type="evidence" value="ECO:0007669"/>
    <property type="project" value="UniProtKB-KW"/>
</dbReference>
<dbReference type="PANTHER" id="PTHR48012:SF6">
    <property type="entry name" value="MITOGEN-ACTIVATED PROTEIN KINASE KINASE KINASE KINASE 2"/>
    <property type="match status" value="1"/>
</dbReference>
<keyword evidence="3" id="KW-0547">Nucleotide-binding</keyword>
<dbReference type="Gene3D" id="1.10.510.10">
    <property type="entry name" value="Transferase(Phosphotransferase) domain 1"/>
    <property type="match status" value="1"/>
</dbReference>
<keyword evidence="4" id="KW-0808">Transferase</keyword>
<accession>A0A8D0H759</accession>
<evidence type="ECO:0000259" key="6">
    <source>
        <dbReference type="PROSITE" id="PS50011"/>
    </source>
</evidence>
<sequence>MACLVSPLQGLHHLHAKGKMHRDIKVRGSRRSNPLPRSTSVALLADFGVSAELTASVAKRKSFIGTPYWMAPEVAAVEKKGGYNQLCDVWALGITAIELAELQPPLFDLHPMRALMLMSKSSFQPPKLKDKAQWSPDFHQFLKLALTKNPKKRATAERLLQHPFTCQSLSRTLAIELLDRATNPDLAAPGLDDGDFEVYDIFPDKIHSHGQAERTLSEIQCESPPTPPHQPLRWGALLTSGRGTPPPARLRPPWAAGPLAQGKSSQISSHNLLGLFEQRRQLQKRQVPLSIATNRLTERIIPRCGSPAQHCPAALPVPLSLFELLVVETEEYPQACLGVTDSDRPGQELHFSILSLSTGARSSLNGPLGTASHVTQMDRDTVLVCFERSVRMVNLRGAPKTALAPELIFRFPIETVVCLQDSVLAFWKHGMQGRRLDGSQVTQEITDESRAFRVLGANRDIILESTPTANPTAHSNLYILMGHESSY</sequence>
<dbReference type="Proteomes" id="UP000694392">
    <property type="component" value="Unplaced"/>
</dbReference>
<dbReference type="AlphaFoldDB" id="A0A8D0H759"/>
<feature type="domain" description="Protein kinase" evidence="6">
    <location>
        <begin position="1"/>
        <end position="165"/>
    </location>
</feature>
<dbReference type="Pfam" id="PF00780">
    <property type="entry name" value="CNH"/>
    <property type="match status" value="1"/>
</dbReference>
<dbReference type="GeneTree" id="ENSGT00940000162250"/>
<evidence type="ECO:0000256" key="1">
    <source>
        <dbReference type="ARBA" id="ARBA00008874"/>
    </source>
</evidence>
<dbReference type="PANTHER" id="PTHR48012">
    <property type="entry name" value="STERILE20-LIKE KINASE, ISOFORM B-RELATED"/>
    <property type="match status" value="1"/>
</dbReference>
<dbReference type="InterPro" id="IPR011009">
    <property type="entry name" value="Kinase-like_dom_sf"/>
</dbReference>
<dbReference type="SMART" id="SM00220">
    <property type="entry name" value="S_TKc"/>
    <property type="match status" value="1"/>
</dbReference>
<reference evidence="7" key="1">
    <citation type="submission" date="2025-08" db="UniProtKB">
        <authorList>
            <consortium name="Ensembl"/>
        </authorList>
    </citation>
    <scope>IDENTIFICATION</scope>
</reference>
<dbReference type="InterPro" id="IPR000719">
    <property type="entry name" value="Prot_kinase_dom"/>
</dbReference>
<dbReference type="GO" id="GO:0005737">
    <property type="term" value="C:cytoplasm"/>
    <property type="evidence" value="ECO:0007669"/>
    <property type="project" value="TreeGrafter"/>
</dbReference>
<name>A0A8D0H759_SPHPU</name>
<protein>
    <submittedName>
        <fullName evidence="7">Mitogen-activated protein kinase kinase kinase kinase 2</fullName>
    </submittedName>
</protein>
<organism evidence="7 8">
    <name type="scientific">Sphenodon punctatus</name>
    <name type="common">Tuatara</name>
    <name type="synonym">Hatteria punctata</name>
    <dbReference type="NCBI Taxonomy" id="8508"/>
    <lineage>
        <taxon>Eukaryota</taxon>
        <taxon>Metazoa</taxon>
        <taxon>Chordata</taxon>
        <taxon>Craniata</taxon>
        <taxon>Vertebrata</taxon>
        <taxon>Euteleostomi</taxon>
        <taxon>Lepidosauria</taxon>
        <taxon>Sphenodontia</taxon>
        <taxon>Sphenodontidae</taxon>
        <taxon>Sphenodon</taxon>
    </lineage>
</organism>
<keyword evidence="5" id="KW-0067">ATP-binding</keyword>
<gene>
    <name evidence="7" type="primary">MAP4K2</name>
</gene>
<comment type="similarity">
    <text evidence="1">Belongs to the protein kinase superfamily. STE Ser/Thr protein kinase family. STE20 subfamily.</text>
</comment>
<dbReference type="InterPro" id="IPR001180">
    <property type="entry name" value="CNH_dom"/>
</dbReference>
<dbReference type="SMART" id="SM00036">
    <property type="entry name" value="CNH"/>
    <property type="match status" value="1"/>
</dbReference>
<reference evidence="7" key="2">
    <citation type="submission" date="2025-09" db="UniProtKB">
        <authorList>
            <consortium name="Ensembl"/>
        </authorList>
    </citation>
    <scope>IDENTIFICATION</scope>
</reference>
<evidence type="ECO:0000256" key="4">
    <source>
        <dbReference type="ARBA" id="ARBA00022777"/>
    </source>
</evidence>
<dbReference type="GO" id="GO:0008349">
    <property type="term" value="F:MAP kinase kinase kinase kinase activity"/>
    <property type="evidence" value="ECO:0007669"/>
    <property type="project" value="TreeGrafter"/>
</dbReference>
<evidence type="ECO:0000256" key="5">
    <source>
        <dbReference type="ARBA" id="ARBA00022840"/>
    </source>
</evidence>
<keyword evidence="2" id="KW-0723">Serine/threonine-protein kinase</keyword>
<proteinExistence type="inferred from homology"/>
<dbReference type="PROSITE" id="PS50011">
    <property type="entry name" value="PROTEIN_KINASE_DOM"/>
    <property type="match status" value="1"/>
</dbReference>
<evidence type="ECO:0000313" key="8">
    <source>
        <dbReference type="Proteomes" id="UP000694392"/>
    </source>
</evidence>
<dbReference type="Ensembl" id="ENSSPUT00000017742.1">
    <property type="protein sequence ID" value="ENSSPUP00000016655.1"/>
    <property type="gene ID" value="ENSSPUG00000012733.1"/>
</dbReference>